<keyword evidence="4" id="KW-1185">Reference proteome</keyword>
<feature type="compositionally biased region" description="Low complexity" evidence="1">
    <location>
        <begin position="85"/>
        <end position="108"/>
    </location>
</feature>
<feature type="region of interest" description="Disordered" evidence="1">
    <location>
        <begin position="54"/>
        <end position="109"/>
    </location>
</feature>
<feature type="compositionally biased region" description="Gly residues" evidence="1">
    <location>
        <begin position="175"/>
        <end position="185"/>
    </location>
</feature>
<keyword evidence="2" id="KW-0732">Signal</keyword>
<evidence type="ECO:0000313" key="3">
    <source>
        <dbReference type="EMBL" id="BES94817.1"/>
    </source>
</evidence>
<protein>
    <submittedName>
        <fullName evidence="3">Uncharacterized protein</fullName>
    </submittedName>
</protein>
<feature type="region of interest" description="Disordered" evidence="1">
    <location>
        <begin position="174"/>
        <end position="212"/>
    </location>
</feature>
<feature type="signal peptide" evidence="2">
    <location>
        <begin position="1"/>
        <end position="22"/>
    </location>
</feature>
<feature type="compositionally biased region" description="Low complexity" evidence="1">
    <location>
        <begin position="186"/>
        <end position="203"/>
    </location>
</feature>
<proteinExistence type="predicted"/>
<organism evidence="3 4">
    <name type="scientific">Nesidiocoris tenuis</name>
    <dbReference type="NCBI Taxonomy" id="355587"/>
    <lineage>
        <taxon>Eukaryota</taxon>
        <taxon>Metazoa</taxon>
        <taxon>Ecdysozoa</taxon>
        <taxon>Arthropoda</taxon>
        <taxon>Hexapoda</taxon>
        <taxon>Insecta</taxon>
        <taxon>Pterygota</taxon>
        <taxon>Neoptera</taxon>
        <taxon>Paraneoptera</taxon>
        <taxon>Hemiptera</taxon>
        <taxon>Heteroptera</taxon>
        <taxon>Panheteroptera</taxon>
        <taxon>Cimicomorpha</taxon>
        <taxon>Miridae</taxon>
        <taxon>Dicyphina</taxon>
        <taxon>Nesidiocoris</taxon>
    </lineage>
</organism>
<dbReference type="EMBL" id="AP028913">
    <property type="protein sequence ID" value="BES94817.1"/>
    <property type="molecule type" value="Genomic_DNA"/>
</dbReference>
<evidence type="ECO:0000313" key="4">
    <source>
        <dbReference type="Proteomes" id="UP001307889"/>
    </source>
</evidence>
<reference evidence="3 4" key="1">
    <citation type="submission" date="2023-09" db="EMBL/GenBank/DDBJ databases">
        <title>Nesidiocoris tenuis whole genome shotgun sequence.</title>
        <authorList>
            <person name="Shibata T."/>
            <person name="Shimoda M."/>
            <person name="Kobayashi T."/>
            <person name="Uehara T."/>
        </authorList>
    </citation>
    <scope>NUCLEOTIDE SEQUENCE [LARGE SCALE GENOMIC DNA]</scope>
    <source>
        <strain evidence="3 4">Japan</strain>
    </source>
</reference>
<sequence>MIHKALLLVFLAVQDGTNLTMGARDLTAVGQEGNEVFPENSLSPESRNRRAIEDMQQLPQPPKMPDGMPNPMQGRKRRALESLAQQMPQQPQSPQFPNPQSSGQGQQSRNLVSGMAENKYAQVYRAKRSPQDAGAGSSPLDMFKDMAKNLPQKAKEAIGAFKEKAKAAIEKMKGMGSGGATGASPGGEAASGGEATGGEASSGLVGNNPTDY</sequence>
<accession>A0ABN7ATY8</accession>
<evidence type="ECO:0000256" key="2">
    <source>
        <dbReference type="SAM" id="SignalP"/>
    </source>
</evidence>
<evidence type="ECO:0000256" key="1">
    <source>
        <dbReference type="SAM" id="MobiDB-lite"/>
    </source>
</evidence>
<feature type="chain" id="PRO_5046848511" evidence="2">
    <location>
        <begin position="23"/>
        <end position="212"/>
    </location>
</feature>
<name>A0ABN7ATY8_9HEMI</name>
<dbReference type="Proteomes" id="UP001307889">
    <property type="component" value="Chromosome 5"/>
</dbReference>
<gene>
    <name evidence="3" type="ORF">NTJ_07626</name>
</gene>